<protein>
    <recommendedName>
        <fullName evidence="3">DUF732 domain-containing protein</fullName>
    </recommendedName>
</protein>
<name>A0ABS6KMU9_9MYCO</name>
<comment type="caution">
    <text evidence="1">The sequence shown here is derived from an EMBL/GenBank/DDBJ whole genome shotgun (WGS) entry which is preliminary data.</text>
</comment>
<evidence type="ECO:0000313" key="1">
    <source>
        <dbReference type="EMBL" id="MBU9764896.1"/>
    </source>
</evidence>
<proteinExistence type="predicted"/>
<evidence type="ECO:0008006" key="3">
    <source>
        <dbReference type="Google" id="ProtNLM"/>
    </source>
</evidence>
<dbReference type="RefSeq" id="WP_217157869.1">
    <property type="nucleotide sequence ID" value="NZ_VOMB01000016.1"/>
</dbReference>
<accession>A0ABS6KMU9</accession>
<sequence length="94" mass="10231">MVKFYSGDCGFPVDTDGTPGDLLAEQLRRTALDFAQDLKRALQTGSLGYHSSCMLSGMTSDHLNVVADQPTPQNIVRAVDSFVRDITALTTEDH</sequence>
<reference evidence="1 2" key="1">
    <citation type="journal article" date="2021" name="Sci. Rep.">
        <title>Phenotypic and genomic hallmarks of a novel, potentially pathogenic rapidly growing Mycobacterium species related to the Mycobacterium fortuitum complex.</title>
        <authorList>
            <person name="Gharbi R."/>
            <person name="Khanna V."/>
            <person name="Frigui W."/>
            <person name="Mhenni B."/>
            <person name="Brosch R."/>
            <person name="Mardassi H."/>
        </authorList>
    </citation>
    <scope>NUCLEOTIDE SEQUENCE [LARGE SCALE GENOMIC DNA]</scope>
    <source>
        <strain evidence="1 2">TNTM28</strain>
    </source>
</reference>
<keyword evidence="2" id="KW-1185">Reference proteome</keyword>
<dbReference type="Proteomes" id="UP000812982">
    <property type="component" value="Unassembled WGS sequence"/>
</dbReference>
<dbReference type="EMBL" id="VOMB01000016">
    <property type="protein sequence ID" value="MBU9764896.1"/>
    <property type="molecule type" value="Genomic_DNA"/>
</dbReference>
<organism evidence="1 2">
    <name type="scientific">[Mycobacterium] fortunisiensis</name>
    <dbReference type="NCBI Taxonomy" id="2600579"/>
    <lineage>
        <taxon>Bacteria</taxon>
        <taxon>Bacillati</taxon>
        <taxon>Actinomycetota</taxon>
        <taxon>Actinomycetes</taxon>
        <taxon>Mycobacteriales</taxon>
        <taxon>Mycobacteriaceae</taxon>
        <taxon>Mycolicibacterium</taxon>
    </lineage>
</organism>
<evidence type="ECO:0000313" key="2">
    <source>
        <dbReference type="Proteomes" id="UP000812982"/>
    </source>
</evidence>
<gene>
    <name evidence="1" type="ORF">FR943_13725</name>
</gene>